<sequence>NIQYCAISPLIERREYRAIKELMALF</sequence>
<dbReference type="AlphaFoldDB" id="A0A0F9IZ45"/>
<name>A0A0F9IZ45_9ZZZZ</name>
<protein>
    <submittedName>
        <fullName evidence="1">Uncharacterized protein</fullName>
    </submittedName>
</protein>
<comment type="caution">
    <text evidence="1">The sequence shown here is derived from an EMBL/GenBank/DDBJ whole genome shotgun (WGS) entry which is preliminary data.</text>
</comment>
<organism evidence="1">
    <name type="scientific">marine sediment metagenome</name>
    <dbReference type="NCBI Taxonomy" id="412755"/>
    <lineage>
        <taxon>unclassified sequences</taxon>
        <taxon>metagenomes</taxon>
        <taxon>ecological metagenomes</taxon>
    </lineage>
</organism>
<accession>A0A0F9IZ45</accession>
<evidence type="ECO:0000313" key="1">
    <source>
        <dbReference type="EMBL" id="KKM62613.1"/>
    </source>
</evidence>
<dbReference type="EMBL" id="LAZR01011257">
    <property type="protein sequence ID" value="KKM62613.1"/>
    <property type="molecule type" value="Genomic_DNA"/>
</dbReference>
<feature type="non-terminal residue" evidence="1">
    <location>
        <position position="1"/>
    </location>
</feature>
<proteinExistence type="predicted"/>
<gene>
    <name evidence="1" type="ORF">LCGC14_1519820</name>
</gene>
<reference evidence="1" key="1">
    <citation type="journal article" date="2015" name="Nature">
        <title>Complex archaea that bridge the gap between prokaryotes and eukaryotes.</title>
        <authorList>
            <person name="Spang A."/>
            <person name="Saw J.H."/>
            <person name="Jorgensen S.L."/>
            <person name="Zaremba-Niedzwiedzka K."/>
            <person name="Martijn J."/>
            <person name="Lind A.E."/>
            <person name="van Eijk R."/>
            <person name="Schleper C."/>
            <person name="Guy L."/>
            <person name="Ettema T.J."/>
        </authorList>
    </citation>
    <scope>NUCLEOTIDE SEQUENCE</scope>
</reference>